<evidence type="ECO:0000256" key="1">
    <source>
        <dbReference type="SAM" id="SignalP"/>
    </source>
</evidence>
<organism evidence="2 3">
    <name type="scientific">Coralloluteibacterium thermophilum</name>
    <dbReference type="NCBI Taxonomy" id="2707049"/>
    <lineage>
        <taxon>Bacteria</taxon>
        <taxon>Pseudomonadati</taxon>
        <taxon>Pseudomonadota</taxon>
        <taxon>Gammaproteobacteria</taxon>
        <taxon>Lysobacterales</taxon>
        <taxon>Lysobacteraceae</taxon>
        <taxon>Coralloluteibacterium</taxon>
    </lineage>
</organism>
<evidence type="ECO:0000313" key="2">
    <source>
        <dbReference type="EMBL" id="MFC4728141.1"/>
    </source>
</evidence>
<dbReference type="EMBL" id="JBHSGG010000023">
    <property type="protein sequence ID" value="MFC4728141.1"/>
    <property type="molecule type" value="Genomic_DNA"/>
</dbReference>
<protein>
    <recommendedName>
        <fullName evidence="4">Lipoprotein</fullName>
    </recommendedName>
</protein>
<proteinExistence type="predicted"/>
<keyword evidence="1" id="KW-0732">Signal</keyword>
<sequence>MNGRRLPAFLLAAALLCACGRPPAAPLQDEGVRAAAVQPAAASASGDYALTGGRTGRLSLRPTDGAHWRIELRGGSDPRDGAAAAADCEIVAEGRLDGGRIHAQVEPFEGELLSVDAEDLAQRPARIDIALDGDRARVDTDFPFCAPGAVLSGDYLRTASAGPATAGPESVAGTWTPLSRSLEAEGPLRIDSATLDWNDCRGRRYRAERVGAAGALLVLEAGGACRLGGQEVGAFEFARSPRSGCEAGVTLHASAETADAAPLAVGVYRREGCLD</sequence>
<feature type="signal peptide" evidence="1">
    <location>
        <begin position="1"/>
        <end position="24"/>
    </location>
</feature>
<feature type="chain" id="PRO_5046006418" description="Lipoprotein" evidence="1">
    <location>
        <begin position="25"/>
        <end position="275"/>
    </location>
</feature>
<keyword evidence="3" id="KW-1185">Reference proteome</keyword>
<accession>A0ABV9NLP7</accession>
<comment type="caution">
    <text evidence="2">The sequence shown here is derived from an EMBL/GenBank/DDBJ whole genome shotgun (WGS) entry which is preliminary data.</text>
</comment>
<evidence type="ECO:0000313" key="3">
    <source>
        <dbReference type="Proteomes" id="UP001595892"/>
    </source>
</evidence>
<dbReference type="Proteomes" id="UP001595892">
    <property type="component" value="Unassembled WGS sequence"/>
</dbReference>
<gene>
    <name evidence="2" type="ORF">ACFO3Q_08175</name>
</gene>
<dbReference type="RefSeq" id="WP_377004163.1">
    <property type="nucleotide sequence ID" value="NZ_JBHSGG010000023.1"/>
</dbReference>
<reference evidence="3" key="1">
    <citation type="journal article" date="2019" name="Int. J. Syst. Evol. Microbiol.">
        <title>The Global Catalogue of Microorganisms (GCM) 10K type strain sequencing project: providing services to taxonomists for standard genome sequencing and annotation.</title>
        <authorList>
            <consortium name="The Broad Institute Genomics Platform"/>
            <consortium name="The Broad Institute Genome Sequencing Center for Infectious Disease"/>
            <person name="Wu L."/>
            <person name="Ma J."/>
        </authorList>
    </citation>
    <scope>NUCLEOTIDE SEQUENCE [LARGE SCALE GENOMIC DNA]</scope>
    <source>
        <strain evidence="3">CGMCC 1.13574</strain>
    </source>
</reference>
<dbReference type="PROSITE" id="PS51257">
    <property type="entry name" value="PROKAR_LIPOPROTEIN"/>
    <property type="match status" value="1"/>
</dbReference>
<name>A0ABV9NLP7_9GAMM</name>
<evidence type="ECO:0008006" key="4">
    <source>
        <dbReference type="Google" id="ProtNLM"/>
    </source>
</evidence>